<evidence type="ECO:0000256" key="1">
    <source>
        <dbReference type="SAM" id="MobiDB-lite"/>
    </source>
</evidence>
<dbReference type="EMBL" id="JAJJMA010252604">
    <property type="protein sequence ID" value="MCL7043979.1"/>
    <property type="molecule type" value="Genomic_DNA"/>
</dbReference>
<keyword evidence="4" id="KW-1185">Reference proteome</keyword>
<dbReference type="Proteomes" id="UP001177140">
    <property type="component" value="Unassembled WGS sequence"/>
</dbReference>
<dbReference type="InterPro" id="IPR018289">
    <property type="entry name" value="MULE_transposase_dom"/>
</dbReference>
<accession>A0AA42AXV5</accession>
<comment type="caution">
    <text evidence="3">The sequence shown here is derived from an EMBL/GenBank/DDBJ whole genome shotgun (WGS) entry which is preliminary data.</text>
</comment>
<organism evidence="3 4">
    <name type="scientific">Papaver nudicaule</name>
    <name type="common">Iceland poppy</name>
    <dbReference type="NCBI Taxonomy" id="74823"/>
    <lineage>
        <taxon>Eukaryota</taxon>
        <taxon>Viridiplantae</taxon>
        <taxon>Streptophyta</taxon>
        <taxon>Embryophyta</taxon>
        <taxon>Tracheophyta</taxon>
        <taxon>Spermatophyta</taxon>
        <taxon>Magnoliopsida</taxon>
        <taxon>Ranunculales</taxon>
        <taxon>Papaveraceae</taxon>
        <taxon>Papaveroideae</taxon>
        <taxon>Papaver</taxon>
    </lineage>
</organism>
<name>A0AA42AXV5_PAPNU</name>
<sequence>MTATCSSQVDSSTDGSQASTILDPLLGNEDIVQLDDDNIFASTYSVVSEDVQLDGIPDEDQDSEDEELLPEPVIDDDEEIKITGQIQATLSSTVEFKEFVEETQNIDVDYKLSENQEFVEKLYVGQQWLSKEHCRDYLKELAIDMNYAMVQVKNKKQKQSYKCKDENVNGRFIALYSVISKHLNANLVSHFIHTCEGYHGLKHPLANARWVAKVMLECYKAHPKYKPKDFQTEVKKNHKVDISYYTAWHAYHLCNEKILGSYEEGYALLPALCDQIMGENGRNIVSLRTDPTNDRFVSLCIAYRQCLDGFVLSCRPLLGLDGTHLQGKYGGVLLAITALDGNNGIVPIAIYVCQSDIVADELKQHPRALTFISDRQKGLIEGVSENFSDVNHHHRYCFRHLYKNFKKLHPGKNLEFIAWRAARSFSEVGHKIWMERLKEAKPSAPEWFDREPVRHGLDVTLIGHQSVSMLQAIFVKLLTHGFCH</sequence>
<evidence type="ECO:0000313" key="3">
    <source>
        <dbReference type="EMBL" id="MCL7043979.1"/>
    </source>
</evidence>
<feature type="domain" description="MULE transposase" evidence="2">
    <location>
        <begin position="318"/>
        <end position="404"/>
    </location>
</feature>
<dbReference type="AlphaFoldDB" id="A0AA42AXV5"/>
<dbReference type="PANTHER" id="PTHR31973">
    <property type="entry name" value="POLYPROTEIN, PUTATIVE-RELATED"/>
    <property type="match status" value="1"/>
</dbReference>
<reference evidence="3" key="1">
    <citation type="submission" date="2022-03" db="EMBL/GenBank/DDBJ databases">
        <title>A functionally conserved STORR gene fusion in Papaver species that diverged 16.8 million years ago.</title>
        <authorList>
            <person name="Catania T."/>
        </authorList>
    </citation>
    <scope>NUCLEOTIDE SEQUENCE</scope>
    <source>
        <strain evidence="3">S-191538</strain>
    </source>
</reference>
<gene>
    <name evidence="3" type="ORF">MKW94_007358</name>
</gene>
<evidence type="ECO:0000313" key="4">
    <source>
        <dbReference type="Proteomes" id="UP001177140"/>
    </source>
</evidence>
<feature type="compositionally biased region" description="Polar residues" evidence="1">
    <location>
        <begin position="1"/>
        <end position="20"/>
    </location>
</feature>
<proteinExistence type="predicted"/>
<feature type="region of interest" description="Disordered" evidence="1">
    <location>
        <begin position="1"/>
        <end position="21"/>
    </location>
</feature>
<evidence type="ECO:0000259" key="2">
    <source>
        <dbReference type="Pfam" id="PF10551"/>
    </source>
</evidence>
<dbReference type="PANTHER" id="PTHR31973:SF187">
    <property type="entry name" value="MUTATOR TRANSPOSASE MUDRA PROTEIN"/>
    <property type="match status" value="1"/>
</dbReference>
<protein>
    <recommendedName>
        <fullName evidence="2">MULE transposase domain-containing protein</fullName>
    </recommendedName>
</protein>
<dbReference type="Pfam" id="PF10551">
    <property type="entry name" value="MULE"/>
    <property type="match status" value="1"/>
</dbReference>